<dbReference type="Proteomes" id="UP001652625">
    <property type="component" value="Chromosome 12"/>
</dbReference>
<accession>A0ABM4D799</accession>
<proteinExistence type="predicted"/>
<evidence type="ECO:0000313" key="3">
    <source>
        <dbReference type="RefSeq" id="XP_065670166.1"/>
    </source>
</evidence>
<dbReference type="InterPro" id="IPR051514">
    <property type="entry name" value="R-spondin"/>
</dbReference>
<dbReference type="SUPFAM" id="SSF57184">
    <property type="entry name" value="Growth factor receptor domain"/>
    <property type="match status" value="2"/>
</dbReference>
<feature type="chain" id="PRO_5046686289" evidence="1">
    <location>
        <begin position="20"/>
        <end position="392"/>
    </location>
</feature>
<feature type="signal peptide" evidence="1">
    <location>
        <begin position="1"/>
        <end position="19"/>
    </location>
</feature>
<dbReference type="PANTHER" id="PTHR46987:SF7">
    <property type="entry name" value="TNFR-CYS DOMAIN-CONTAINING PROTEIN"/>
    <property type="match status" value="1"/>
</dbReference>
<dbReference type="GeneID" id="136088922"/>
<name>A0ABM4D799_HYDVU</name>
<dbReference type="InterPro" id="IPR009030">
    <property type="entry name" value="Growth_fac_rcpt_cys_sf"/>
</dbReference>
<sequence>MQLLVILSFLLANISLTTCANNNSNSKITSNFGGKLLMGFSNIICRLKHYKVLLNEYSQSVGCVKQCPFSFQERYSIRWGHYCMPAACFIKNCAFCKTPFVCSQCKKEYILFQSNEEKTSCVKKCPKNSVRKLQNGFQKCVMVKGKKKADKSLKVLPEGCNNQQCTSCVDEYYKLVLPNTASLCLKKCPDGYNPIAKICLACSDSRCASCKSSIAECDKCLHPYHLLLDSYNISQECVHECPTDYITQKVNETSYCVRSSKIACPVPNCNQCTSPDFHPFHRGCVECSNGFVLYRGSFSDHCYPTCPSGHFKEKDLMTNITVCSRCETAFCKECSNLSTCISCIEPFVLDFATGKCQLCPLMKQYSYKQKQCITPDMDSLISDFEVNIVEES</sequence>
<gene>
    <name evidence="3" type="primary">LOC136088922</name>
</gene>
<dbReference type="PANTHER" id="PTHR46987">
    <property type="entry name" value="NEUROHYPOPHYSIAL HORMONES, N-TERMINAL DOMAIN CONTAINING PROTEIN"/>
    <property type="match status" value="1"/>
</dbReference>
<dbReference type="RefSeq" id="XP_065670166.1">
    <property type="nucleotide sequence ID" value="XM_065814094.1"/>
</dbReference>
<evidence type="ECO:0000256" key="1">
    <source>
        <dbReference type="SAM" id="SignalP"/>
    </source>
</evidence>
<dbReference type="SMART" id="SM00261">
    <property type="entry name" value="FU"/>
    <property type="match status" value="5"/>
</dbReference>
<reference evidence="3" key="1">
    <citation type="submission" date="2025-08" db="UniProtKB">
        <authorList>
            <consortium name="RefSeq"/>
        </authorList>
    </citation>
    <scope>IDENTIFICATION</scope>
</reference>
<evidence type="ECO:0000313" key="2">
    <source>
        <dbReference type="Proteomes" id="UP001652625"/>
    </source>
</evidence>
<keyword evidence="2" id="KW-1185">Reference proteome</keyword>
<protein>
    <submittedName>
        <fullName evidence="3">Proprotein convertase subtilisin/kexin type 5-like</fullName>
    </submittedName>
</protein>
<dbReference type="Gene3D" id="2.10.220.10">
    <property type="entry name" value="Hormone Receptor, Insulin-like Growth Factor Receptor 1, Chain A, domain 2"/>
    <property type="match status" value="3"/>
</dbReference>
<organism evidence="2 3">
    <name type="scientific">Hydra vulgaris</name>
    <name type="common">Hydra</name>
    <name type="synonym">Hydra attenuata</name>
    <dbReference type="NCBI Taxonomy" id="6087"/>
    <lineage>
        <taxon>Eukaryota</taxon>
        <taxon>Metazoa</taxon>
        <taxon>Cnidaria</taxon>
        <taxon>Hydrozoa</taxon>
        <taxon>Hydroidolina</taxon>
        <taxon>Anthoathecata</taxon>
        <taxon>Aplanulata</taxon>
        <taxon>Hydridae</taxon>
        <taxon>Hydra</taxon>
    </lineage>
</organism>
<dbReference type="InterPro" id="IPR006212">
    <property type="entry name" value="Furin_repeat"/>
</dbReference>
<keyword evidence="1" id="KW-0732">Signal</keyword>